<dbReference type="OrthoDB" id="2447738at2759"/>
<gene>
    <name evidence="2" type="ORF">CHRIB12_LOCUS18532</name>
</gene>
<protein>
    <submittedName>
        <fullName evidence="2">Uncharacterized protein</fullName>
    </submittedName>
</protein>
<evidence type="ECO:0000313" key="3">
    <source>
        <dbReference type="Proteomes" id="UP000684084"/>
    </source>
</evidence>
<dbReference type="EMBL" id="CAGKOT010000049">
    <property type="protein sequence ID" value="CAB5383718.1"/>
    <property type="molecule type" value="Genomic_DNA"/>
</dbReference>
<proteinExistence type="predicted"/>
<feature type="transmembrane region" description="Helical" evidence="1">
    <location>
        <begin position="12"/>
        <end position="31"/>
    </location>
</feature>
<evidence type="ECO:0000256" key="1">
    <source>
        <dbReference type="SAM" id="Phobius"/>
    </source>
</evidence>
<keyword evidence="1" id="KW-0812">Transmembrane</keyword>
<comment type="caution">
    <text evidence="2">The sequence shown here is derived from an EMBL/GenBank/DDBJ whole genome shotgun (WGS) entry which is preliminary data.</text>
</comment>
<keyword evidence="1" id="KW-0472">Membrane</keyword>
<keyword evidence="1" id="KW-1133">Transmembrane helix</keyword>
<dbReference type="AlphaFoldDB" id="A0A916EFF4"/>
<sequence>MSKYNSIQKQAIFVITIIVLLMYFTVFIRWFNNHGLEQGFTFIITHSEKDKEDSLPRRHTYYCMRGRRYVPQKEAQINDERDTGHHMGDCKFYINTYR</sequence>
<organism evidence="2 3">
    <name type="scientific">Rhizophagus irregularis</name>
    <dbReference type="NCBI Taxonomy" id="588596"/>
    <lineage>
        <taxon>Eukaryota</taxon>
        <taxon>Fungi</taxon>
        <taxon>Fungi incertae sedis</taxon>
        <taxon>Mucoromycota</taxon>
        <taxon>Glomeromycotina</taxon>
        <taxon>Glomeromycetes</taxon>
        <taxon>Glomerales</taxon>
        <taxon>Glomeraceae</taxon>
        <taxon>Rhizophagus</taxon>
    </lineage>
</organism>
<reference evidence="2" key="1">
    <citation type="submission" date="2020-05" db="EMBL/GenBank/DDBJ databases">
        <authorList>
            <person name="Rincon C."/>
            <person name="Sanders R I."/>
            <person name="Robbins C."/>
            <person name="Chaturvedi A."/>
        </authorList>
    </citation>
    <scope>NUCLEOTIDE SEQUENCE</scope>
    <source>
        <strain evidence="2">CHB12</strain>
    </source>
</reference>
<accession>A0A916EFF4</accession>
<evidence type="ECO:0000313" key="2">
    <source>
        <dbReference type="EMBL" id="CAB5383718.1"/>
    </source>
</evidence>
<dbReference type="Proteomes" id="UP000684084">
    <property type="component" value="Unassembled WGS sequence"/>
</dbReference>
<name>A0A916EFF4_9GLOM</name>